<dbReference type="AlphaFoldDB" id="A0AAU4K7N0"/>
<keyword evidence="1" id="KW-0732">Signal</keyword>
<dbReference type="RefSeq" id="WP_052689053.1">
    <property type="nucleotide sequence ID" value="NZ_CP108021.1"/>
</dbReference>
<evidence type="ECO:0000256" key="1">
    <source>
        <dbReference type="SAM" id="SignalP"/>
    </source>
</evidence>
<gene>
    <name evidence="3" type="ORF">OG579_10040</name>
</gene>
<dbReference type="InterPro" id="IPR007969">
    <property type="entry name" value="DUF732"/>
</dbReference>
<sequence>MKKLIFAAIAASALVLAGCSDSDTGSAADSATSAANNAADDIGSAASKAADSAGNAASNTRDAGFVAALGVANLKFGSDDDMVSEAKDVCEDLKGGKSASEAADSVKDKYNDDAGKALNFVRTAVPLYCATETGKLIG</sequence>
<organism evidence="3 4">
    <name type="scientific">Williamsia herbipolensis</name>
    <dbReference type="NCBI Taxonomy" id="1603258"/>
    <lineage>
        <taxon>Bacteria</taxon>
        <taxon>Bacillati</taxon>
        <taxon>Actinomycetota</taxon>
        <taxon>Actinomycetes</taxon>
        <taxon>Mycobacteriales</taxon>
        <taxon>Nocardiaceae</taxon>
        <taxon>Williamsia</taxon>
    </lineage>
</organism>
<reference evidence="3 4" key="1">
    <citation type="submission" date="2022-10" db="EMBL/GenBank/DDBJ databases">
        <title>The complete genomes of actinobacterial strains from the NBC collection.</title>
        <authorList>
            <person name="Joergensen T.S."/>
            <person name="Alvarez Arevalo M."/>
            <person name="Sterndorff E.B."/>
            <person name="Faurdal D."/>
            <person name="Vuksanovic O."/>
            <person name="Mourched A.-S."/>
            <person name="Charusanti P."/>
            <person name="Shaw S."/>
            <person name="Blin K."/>
            <person name="Weber T."/>
        </authorList>
    </citation>
    <scope>NUCLEOTIDE SEQUENCE [LARGE SCALE GENOMIC DNA]</scope>
    <source>
        <strain evidence="3 4">NBC_00319</strain>
    </source>
</reference>
<protein>
    <submittedName>
        <fullName evidence="3">DUF732 domain-containing protein</fullName>
    </submittedName>
</protein>
<dbReference type="Pfam" id="PF05305">
    <property type="entry name" value="DUF732"/>
    <property type="match status" value="1"/>
</dbReference>
<feature type="domain" description="DUF732" evidence="2">
    <location>
        <begin position="62"/>
        <end position="130"/>
    </location>
</feature>
<evidence type="ECO:0000259" key="2">
    <source>
        <dbReference type="Pfam" id="PF05305"/>
    </source>
</evidence>
<proteinExistence type="predicted"/>
<feature type="chain" id="PRO_5043816743" evidence="1">
    <location>
        <begin position="18"/>
        <end position="138"/>
    </location>
</feature>
<keyword evidence="4" id="KW-1185">Reference proteome</keyword>
<dbReference type="KEGG" id="whr:OG579_10040"/>
<evidence type="ECO:0000313" key="4">
    <source>
        <dbReference type="Proteomes" id="UP001432128"/>
    </source>
</evidence>
<dbReference type="EMBL" id="CP108021">
    <property type="protein sequence ID" value="WUM22075.1"/>
    <property type="molecule type" value="Genomic_DNA"/>
</dbReference>
<accession>A0AAU4K7N0</accession>
<dbReference type="Proteomes" id="UP001432128">
    <property type="component" value="Chromosome"/>
</dbReference>
<name>A0AAU4K7N0_9NOCA</name>
<dbReference type="PROSITE" id="PS51257">
    <property type="entry name" value="PROKAR_LIPOPROTEIN"/>
    <property type="match status" value="1"/>
</dbReference>
<evidence type="ECO:0000313" key="3">
    <source>
        <dbReference type="EMBL" id="WUM22075.1"/>
    </source>
</evidence>
<feature type="signal peptide" evidence="1">
    <location>
        <begin position="1"/>
        <end position="17"/>
    </location>
</feature>